<accession>A0ABU3GL61</accession>
<evidence type="ECO:0000313" key="2">
    <source>
        <dbReference type="Proteomes" id="UP001262835"/>
    </source>
</evidence>
<proteinExistence type="predicted"/>
<evidence type="ECO:0000313" key="1">
    <source>
        <dbReference type="EMBL" id="MDT3331386.1"/>
    </source>
</evidence>
<reference evidence="1 2" key="1">
    <citation type="submission" date="2023-08" db="EMBL/GenBank/DDBJ databases">
        <title>Microbacterium aquilitoris sp. nov. and Microbacterium gwkjibeachense sp. nov., isolated from beach.</title>
        <authorList>
            <person name="Lee S.D."/>
            <person name="Yang H."/>
            <person name="Kim I."/>
        </authorList>
    </citation>
    <scope>NUCLEOTIDE SEQUENCE [LARGE SCALE GENOMIC DNA]</scope>
    <source>
        <strain evidence="1 2">KSW-18</strain>
    </source>
</reference>
<dbReference type="Proteomes" id="UP001262835">
    <property type="component" value="Unassembled WGS sequence"/>
</dbReference>
<keyword evidence="2" id="KW-1185">Reference proteome</keyword>
<dbReference type="EMBL" id="JAUZVT010000002">
    <property type="protein sequence ID" value="MDT3331386.1"/>
    <property type="molecule type" value="Genomic_DNA"/>
</dbReference>
<organism evidence="1 2">
    <name type="scientific">Microbacterium aquilitoris</name>
    <dbReference type="NCBI Taxonomy" id="3067307"/>
    <lineage>
        <taxon>Bacteria</taxon>
        <taxon>Bacillati</taxon>
        <taxon>Actinomycetota</taxon>
        <taxon>Actinomycetes</taxon>
        <taxon>Micrococcales</taxon>
        <taxon>Microbacteriaceae</taxon>
        <taxon>Microbacterium</taxon>
    </lineage>
</organism>
<sequence>MSGKRAKAERRMKAGAQADWSSLDRRMFADDVNWIYSTIESANSAGDVTGSALSLACMPYMARVTYEGSDLLRRQRPEAARSLGKKYAEQVASLRHSMKLLDDTHKSFESIVAELDSIRADHQHYFSNSLLSEITVNGLLVTSSRTVSYQTSWSMAEATSVTSDEPPSYRLALEMGQTAAAIANQFGYVPRATHLDGLADLVARFDNAETDEFHRRHYGELSTSEGEVLLLAESAINSAWLILEPAKADHRNAVFRARMIALCHAVNAIQQVLAISRSRARRAEALATVLASGAVNRVTGYRTLRNRSMHYGIPASLAGLSAHSLGYGLVEATTGRGFEEVERDLETALSDLSEAFGPAH</sequence>
<name>A0ABU3GL61_9MICO</name>
<gene>
    <name evidence="1" type="ORF">Q9S78_11975</name>
</gene>
<protein>
    <submittedName>
        <fullName evidence="1">Uncharacterized protein</fullName>
    </submittedName>
</protein>
<dbReference type="RefSeq" id="WP_311870375.1">
    <property type="nucleotide sequence ID" value="NZ_JAUZVT010000002.1"/>
</dbReference>
<comment type="caution">
    <text evidence="1">The sequence shown here is derived from an EMBL/GenBank/DDBJ whole genome shotgun (WGS) entry which is preliminary data.</text>
</comment>